<feature type="domain" description="AraC effector-binding" evidence="3">
    <location>
        <begin position="89"/>
        <end position="242"/>
    </location>
</feature>
<accession>A0ABQ4RWE8</accession>
<evidence type="ECO:0000313" key="4">
    <source>
        <dbReference type="EMBL" id="GJD95183.1"/>
    </source>
</evidence>
<evidence type="ECO:0000259" key="3">
    <source>
        <dbReference type="SMART" id="SM00871"/>
    </source>
</evidence>
<feature type="region of interest" description="Disordered" evidence="1">
    <location>
        <begin position="19"/>
        <end position="81"/>
    </location>
</feature>
<reference evidence="4" key="1">
    <citation type="journal article" date="2021" name="Front. Microbiol.">
        <title>Comprehensive Comparative Genomics and Phenotyping of Methylobacterium Species.</title>
        <authorList>
            <person name="Alessa O."/>
            <person name="Ogura Y."/>
            <person name="Fujitani Y."/>
            <person name="Takami H."/>
            <person name="Hayashi T."/>
            <person name="Sahin N."/>
            <person name="Tani A."/>
        </authorList>
    </citation>
    <scope>NUCLEOTIDE SEQUENCE</scope>
    <source>
        <strain evidence="4">DSM 19015</strain>
    </source>
</reference>
<dbReference type="Proteomes" id="UP001055125">
    <property type="component" value="Unassembled WGS sequence"/>
</dbReference>
<dbReference type="InterPro" id="IPR010499">
    <property type="entry name" value="AraC_E-bd"/>
</dbReference>
<dbReference type="Gene3D" id="3.20.80.10">
    <property type="entry name" value="Regulatory factor, effector binding domain"/>
    <property type="match status" value="1"/>
</dbReference>
<feature type="compositionally biased region" description="Polar residues" evidence="1">
    <location>
        <begin position="31"/>
        <end position="42"/>
    </location>
</feature>
<evidence type="ECO:0000313" key="5">
    <source>
        <dbReference type="Proteomes" id="UP001055125"/>
    </source>
</evidence>
<dbReference type="InterPro" id="IPR029442">
    <property type="entry name" value="GyrI-like"/>
</dbReference>
<name>A0ABQ4RWE8_9HYPH</name>
<gene>
    <name evidence="4" type="ORF">OCOJLMKI_2393</name>
</gene>
<dbReference type="SUPFAM" id="SSF55136">
    <property type="entry name" value="Probable bacterial effector-binding domain"/>
    <property type="match status" value="1"/>
</dbReference>
<protein>
    <recommendedName>
        <fullName evidence="3">AraC effector-binding domain-containing protein</fullName>
    </recommendedName>
</protein>
<dbReference type="Pfam" id="PF06445">
    <property type="entry name" value="GyrI-like"/>
    <property type="match status" value="1"/>
</dbReference>
<dbReference type="RefSeq" id="WP_238244320.1">
    <property type="nucleotide sequence ID" value="NZ_BPQP01000033.1"/>
</dbReference>
<evidence type="ECO:0000256" key="2">
    <source>
        <dbReference type="SAM" id="SignalP"/>
    </source>
</evidence>
<reference evidence="4" key="2">
    <citation type="submission" date="2021-08" db="EMBL/GenBank/DDBJ databases">
        <authorList>
            <person name="Tani A."/>
            <person name="Ola A."/>
            <person name="Ogura Y."/>
            <person name="Katsura K."/>
            <person name="Hayashi T."/>
        </authorList>
    </citation>
    <scope>NUCLEOTIDE SEQUENCE</scope>
    <source>
        <strain evidence="4">DSM 19015</strain>
    </source>
</reference>
<feature type="chain" id="PRO_5046575722" description="AraC effector-binding domain-containing protein" evidence="2">
    <location>
        <begin position="23"/>
        <end position="242"/>
    </location>
</feature>
<feature type="signal peptide" evidence="2">
    <location>
        <begin position="1"/>
        <end position="22"/>
    </location>
</feature>
<keyword evidence="5" id="KW-1185">Reference proteome</keyword>
<feature type="compositionally biased region" description="Pro residues" evidence="1">
    <location>
        <begin position="45"/>
        <end position="61"/>
    </location>
</feature>
<evidence type="ECO:0000256" key="1">
    <source>
        <dbReference type="SAM" id="MobiDB-lite"/>
    </source>
</evidence>
<keyword evidence="2" id="KW-0732">Signal</keyword>
<dbReference type="InterPro" id="IPR011256">
    <property type="entry name" value="Reg_factor_effector_dom_sf"/>
</dbReference>
<dbReference type="EMBL" id="BPQP01000033">
    <property type="protein sequence ID" value="GJD95183.1"/>
    <property type="molecule type" value="Genomic_DNA"/>
</dbReference>
<organism evidence="4 5">
    <name type="scientific">Methylobacterium iners</name>
    <dbReference type="NCBI Taxonomy" id="418707"/>
    <lineage>
        <taxon>Bacteria</taxon>
        <taxon>Pseudomonadati</taxon>
        <taxon>Pseudomonadota</taxon>
        <taxon>Alphaproteobacteria</taxon>
        <taxon>Hyphomicrobiales</taxon>
        <taxon>Methylobacteriaceae</taxon>
        <taxon>Methylobacterium</taxon>
    </lineage>
</organism>
<comment type="caution">
    <text evidence="4">The sequence shown here is derived from an EMBL/GenBank/DDBJ whole genome shotgun (WGS) entry which is preliminary data.</text>
</comment>
<proteinExistence type="predicted"/>
<dbReference type="SMART" id="SM00871">
    <property type="entry name" value="AraC_E_bind"/>
    <property type="match status" value="1"/>
</dbReference>
<sequence length="242" mass="25333">MTRLRAIVLAGCLALPAAATRAQEPAPASPAVTNPLPTTTVPDPSRVPTPGAPGPAQPVPIPAQSGAAPAGTPPASPRQTLVEVPGDANDVDEVSLPAKPAAILPGRAKWEEAVPTLRGAFGKIEASLAKAGIRPTGRPIAVFAKTDDEGFQFEAMIPIEAMPDPKPAEAEGLRYGVTPSGRALRFPHKGSYDAIDGTYETLTAYLDAKDVVVQDRFIEEYVTDLSEKADDQLDVNIYALPK</sequence>